<reference evidence="1" key="1">
    <citation type="journal article" date="2022" name="Int. J. Mol. Sci.">
        <title>Draft Genome of Tanacetum Coccineum: Genomic Comparison of Closely Related Tanacetum-Family Plants.</title>
        <authorList>
            <person name="Yamashiro T."/>
            <person name="Shiraishi A."/>
            <person name="Nakayama K."/>
            <person name="Satake H."/>
        </authorList>
    </citation>
    <scope>NUCLEOTIDE SEQUENCE</scope>
</reference>
<reference evidence="1" key="2">
    <citation type="submission" date="2022-01" db="EMBL/GenBank/DDBJ databases">
        <authorList>
            <person name="Yamashiro T."/>
            <person name="Shiraishi A."/>
            <person name="Satake H."/>
            <person name="Nakayama K."/>
        </authorList>
    </citation>
    <scope>NUCLEOTIDE SEQUENCE</scope>
</reference>
<proteinExistence type="predicted"/>
<protein>
    <submittedName>
        <fullName evidence="1">Uncharacterized protein</fullName>
    </submittedName>
</protein>
<evidence type="ECO:0000313" key="2">
    <source>
        <dbReference type="Proteomes" id="UP001151760"/>
    </source>
</evidence>
<sequence>MLMMSSLQHLSDDDSINTMTIDQELKEEHDIWAWEMEHYLVYIDAIDAWKEHYEEDLMEWMNAKEILGATRTKVFGGSSSSFSSVGSYVLEVSLEDANYKFLRSLPPTWSNLVMTMRTKPDVDTLSIDDLYNNLRVFEQEIQGASKTSSSAQNVAFVSQSKSSTDCSLDTQ</sequence>
<accession>A0ABQ5FLM6</accession>
<organism evidence="1 2">
    <name type="scientific">Tanacetum coccineum</name>
    <dbReference type="NCBI Taxonomy" id="301880"/>
    <lineage>
        <taxon>Eukaryota</taxon>
        <taxon>Viridiplantae</taxon>
        <taxon>Streptophyta</taxon>
        <taxon>Embryophyta</taxon>
        <taxon>Tracheophyta</taxon>
        <taxon>Spermatophyta</taxon>
        <taxon>Magnoliopsida</taxon>
        <taxon>eudicotyledons</taxon>
        <taxon>Gunneridae</taxon>
        <taxon>Pentapetalae</taxon>
        <taxon>asterids</taxon>
        <taxon>campanulids</taxon>
        <taxon>Asterales</taxon>
        <taxon>Asteraceae</taxon>
        <taxon>Asteroideae</taxon>
        <taxon>Anthemideae</taxon>
        <taxon>Anthemidinae</taxon>
        <taxon>Tanacetum</taxon>
    </lineage>
</organism>
<comment type="caution">
    <text evidence="1">The sequence shown here is derived from an EMBL/GenBank/DDBJ whole genome shotgun (WGS) entry which is preliminary data.</text>
</comment>
<name>A0ABQ5FLM6_9ASTR</name>
<dbReference type="Proteomes" id="UP001151760">
    <property type="component" value="Unassembled WGS sequence"/>
</dbReference>
<gene>
    <name evidence="1" type="ORF">Tco_1006945</name>
</gene>
<dbReference type="EMBL" id="BQNB010017458">
    <property type="protein sequence ID" value="GJT63412.1"/>
    <property type="molecule type" value="Genomic_DNA"/>
</dbReference>
<evidence type="ECO:0000313" key="1">
    <source>
        <dbReference type="EMBL" id="GJT63412.1"/>
    </source>
</evidence>
<keyword evidence="2" id="KW-1185">Reference proteome</keyword>